<keyword evidence="5" id="KW-1185">Reference proteome</keyword>
<dbReference type="KEGG" id="woc:BA177_09465"/>
<reference evidence="4 5" key="1">
    <citation type="submission" date="2016-06" db="EMBL/GenBank/DDBJ databases">
        <title>Complete genome sequence of a deep-branching marine Gamma Proteobacterium Woeseia oceani type strain XK5.</title>
        <authorList>
            <person name="Mu D."/>
            <person name="Du Z."/>
        </authorList>
    </citation>
    <scope>NUCLEOTIDE SEQUENCE [LARGE SCALE GENOMIC DNA]</scope>
    <source>
        <strain evidence="4 5">XK5</strain>
    </source>
</reference>
<evidence type="ECO:0000313" key="4">
    <source>
        <dbReference type="EMBL" id="ANO51398.1"/>
    </source>
</evidence>
<evidence type="ECO:0000256" key="1">
    <source>
        <dbReference type="ARBA" id="ARBA00012417"/>
    </source>
</evidence>
<dbReference type="InterPro" id="IPR050238">
    <property type="entry name" value="DNA_Rep/Repair_Clamp_Loader"/>
</dbReference>
<keyword evidence="2" id="KW-0808">Transferase</keyword>
<sequence length="328" mass="35701">MVINWLSSFAERWQTQVRQERAPHAVLLLGAPGVGKRSAAAWLAKSKLDPERASNLPTYPVDVPLDPDLHWLVRPEDKHTIGVDQIRALIGELSLTSHGGRGKVAVIDPANIMTAAAANSLLKTLEEPPGDALIILIVDRLSRLPATILSRCQKITIGLPDEAASIEWLDQVRPGMQWSQALREAGGAPLAALTAAEQMEATASLGRDLKALASRAVSPIDVAERWSKQSPALALDWLGRQVQDCIYRVVGQSQPGGASIIDDSVLQSMDSRNLFCYLDIINRLRGQPSGSYNLQLTLEGLLIDWAEGLVHCRRQDSDGGLWPLTVSR</sequence>
<organism evidence="4 5">
    <name type="scientific">Woeseia oceani</name>
    <dbReference type="NCBI Taxonomy" id="1548547"/>
    <lineage>
        <taxon>Bacteria</taxon>
        <taxon>Pseudomonadati</taxon>
        <taxon>Pseudomonadota</taxon>
        <taxon>Gammaproteobacteria</taxon>
        <taxon>Woeseiales</taxon>
        <taxon>Woeseiaceae</taxon>
        <taxon>Woeseia</taxon>
    </lineage>
</organism>
<dbReference type="RefSeq" id="WP_068615702.1">
    <property type="nucleotide sequence ID" value="NZ_CP016268.1"/>
</dbReference>
<dbReference type="EC" id="2.7.7.7" evidence="1"/>
<keyword evidence="2" id="KW-0239">DNA-directed DNA polymerase</keyword>
<dbReference type="PANTHER" id="PTHR11669:SF8">
    <property type="entry name" value="DNA POLYMERASE III SUBUNIT DELTA"/>
    <property type="match status" value="1"/>
</dbReference>
<dbReference type="GO" id="GO:0006261">
    <property type="term" value="P:DNA-templated DNA replication"/>
    <property type="evidence" value="ECO:0007669"/>
    <property type="project" value="TreeGrafter"/>
</dbReference>
<dbReference type="SUPFAM" id="SSF52540">
    <property type="entry name" value="P-loop containing nucleoside triphosphate hydrolases"/>
    <property type="match status" value="1"/>
</dbReference>
<dbReference type="InterPro" id="IPR027417">
    <property type="entry name" value="P-loop_NTPase"/>
</dbReference>
<evidence type="ECO:0000313" key="5">
    <source>
        <dbReference type="Proteomes" id="UP000092695"/>
    </source>
</evidence>
<keyword evidence="2" id="KW-0548">Nucleotidyltransferase</keyword>
<dbReference type="GO" id="GO:0009360">
    <property type="term" value="C:DNA polymerase III complex"/>
    <property type="evidence" value="ECO:0007669"/>
    <property type="project" value="TreeGrafter"/>
</dbReference>
<accession>A0A193LG05</accession>
<dbReference type="OrthoDB" id="9811073at2"/>
<dbReference type="STRING" id="1548547.BA177_09465"/>
<evidence type="ECO:0000256" key="2">
    <source>
        <dbReference type="ARBA" id="ARBA00022932"/>
    </source>
</evidence>
<gene>
    <name evidence="4" type="ORF">BA177_09465</name>
</gene>
<dbReference type="Gene3D" id="3.40.50.300">
    <property type="entry name" value="P-loop containing nucleotide triphosphate hydrolases"/>
    <property type="match status" value="1"/>
</dbReference>
<dbReference type="GO" id="GO:0003887">
    <property type="term" value="F:DNA-directed DNA polymerase activity"/>
    <property type="evidence" value="ECO:0007669"/>
    <property type="project" value="UniProtKB-KW"/>
</dbReference>
<name>A0A193LG05_9GAMM</name>
<evidence type="ECO:0000256" key="3">
    <source>
        <dbReference type="ARBA" id="ARBA00049244"/>
    </source>
</evidence>
<protein>
    <recommendedName>
        <fullName evidence="1">DNA-directed DNA polymerase</fullName>
        <ecNumber evidence="1">2.7.7.7</ecNumber>
    </recommendedName>
</protein>
<dbReference type="AlphaFoldDB" id="A0A193LG05"/>
<dbReference type="PANTHER" id="PTHR11669">
    <property type="entry name" value="REPLICATION FACTOR C / DNA POLYMERASE III GAMMA-TAU SUBUNIT"/>
    <property type="match status" value="1"/>
</dbReference>
<proteinExistence type="predicted"/>
<dbReference type="EMBL" id="CP016268">
    <property type="protein sequence ID" value="ANO51398.1"/>
    <property type="molecule type" value="Genomic_DNA"/>
</dbReference>
<dbReference type="Proteomes" id="UP000092695">
    <property type="component" value="Chromosome"/>
</dbReference>
<dbReference type="Pfam" id="PF13177">
    <property type="entry name" value="DNA_pol3_delta2"/>
    <property type="match status" value="1"/>
</dbReference>
<comment type="catalytic activity">
    <reaction evidence="3">
        <text>DNA(n) + a 2'-deoxyribonucleoside 5'-triphosphate = DNA(n+1) + diphosphate</text>
        <dbReference type="Rhea" id="RHEA:22508"/>
        <dbReference type="Rhea" id="RHEA-COMP:17339"/>
        <dbReference type="Rhea" id="RHEA-COMP:17340"/>
        <dbReference type="ChEBI" id="CHEBI:33019"/>
        <dbReference type="ChEBI" id="CHEBI:61560"/>
        <dbReference type="ChEBI" id="CHEBI:173112"/>
        <dbReference type="EC" id="2.7.7.7"/>
    </reaction>
</comment>